<comment type="caution">
    <text evidence="1">The sequence shown here is derived from an EMBL/GenBank/DDBJ whole genome shotgun (WGS) entry which is preliminary data.</text>
</comment>
<reference evidence="1 2" key="1">
    <citation type="submission" date="2023-11" db="EMBL/GenBank/DDBJ databases">
        <title>Lentzea sokolovensis, sp. nov., Lentzea kristufkii, sp. nov., and Lentzea miocenensis, sp. nov., rare actinobacteria from Sokolov Coal Basin, Miocene lacustrine sediment, Czech Republic.</title>
        <authorList>
            <person name="Lara A."/>
            <person name="Kotroba L."/>
            <person name="Nouioui I."/>
            <person name="Neumann-Schaal M."/>
            <person name="Mast Y."/>
            <person name="Chronakova A."/>
        </authorList>
    </citation>
    <scope>NUCLEOTIDE SEQUENCE [LARGE SCALE GENOMIC DNA]</scope>
    <source>
        <strain evidence="1 2">BCCO 10_0798</strain>
    </source>
</reference>
<evidence type="ECO:0000313" key="2">
    <source>
        <dbReference type="Proteomes" id="UP001271792"/>
    </source>
</evidence>
<dbReference type="RefSeq" id="WP_319988915.1">
    <property type="nucleotide sequence ID" value="NZ_JAXAVV010000026.1"/>
</dbReference>
<organism evidence="1 2">
    <name type="scientific">Lentzea kristufekii</name>
    <dbReference type="NCBI Taxonomy" id="3095430"/>
    <lineage>
        <taxon>Bacteria</taxon>
        <taxon>Bacillati</taxon>
        <taxon>Actinomycetota</taxon>
        <taxon>Actinomycetes</taxon>
        <taxon>Pseudonocardiales</taxon>
        <taxon>Pseudonocardiaceae</taxon>
        <taxon>Lentzea</taxon>
    </lineage>
</organism>
<keyword evidence="2" id="KW-1185">Reference proteome</keyword>
<proteinExistence type="predicted"/>
<evidence type="ECO:0000313" key="1">
    <source>
        <dbReference type="EMBL" id="MDX8055160.1"/>
    </source>
</evidence>
<gene>
    <name evidence="1" type="ORF">SK571_37800</name>
</gene>
<name>A0ABU4U3L1_9PSEU</name>
<sequence>MGLLKPHDINHAALHEAGFVLEGLEIPVRTPKGNVVVDALLHHPDSALLVPVESKSGSNIEVSQAQRYAVLDPRALVTASNVTMRHRIEPTVQPVYACLEEHLHRIRQGLDAEKLFFPVIAVGGHTIGFDLPDVASPLLLSMFPRTRVTLNGPLPRLIELDHESPVEAYTSPVKAELVAALARRKDRVGVPHLAEDVVPYLAWYPLTTKNTIIKKVRQAAEEVAREDPSTFEIRRTASNDPGTVLLLKTPEDNDPRGRTQAYQALARDRNRRRAVQKVDPNQLDLLTVLDQVDDDSGETGEEEL</sequence>
<protein>
    <submittedName>
        <fullName evidence="1">Uncharacterized protein</fullName>
    </submittedName>
</protein>
<dbReference type="Proteomes" id="UP001271792">
    <property type="component" value="Unassembled WGS sequence"/>
</dbReference>
<accession>A0ABU4U3L1</accession>
<dbReference type="EMBL" id="JAXAVV010000026">
    <property type="protein sequence ID" value="MDX8055160.1"/>
    <property type="molecule type" value="Genomic_DNA"/>
</dbReference>